<name>A0AA38GK82_TAXCH</name>
<reference evidence="1 2" key="1">
    <citation type="journal article" date="2021" name="Nat. Plants">
        <title>The Taxus genome provides insights into paclitaxel biosynthesis.</title>
        <authorList>
            <person name="Xiong X."/>
            <person name="Gou J."/>
            <person name="Liao Q."/>
            <person name="Li Y."/>
            <person name="Zhou Q."/>
            <person name="Bi G."/>
            <person name="Li C."/>
            <person name="Du R."/>
            <person name="Wang X."/>
            <person name="Sun T."/>
            <person name="Guo L."/>
            <person name="Liang H."/>
            <person name="Lu P."/>
            <person name="Wu Y."/>
            <person name="Zhang Z."/>
            <person name="Ro D.K."/>
            <person name="Shang Y."/>
            <person name="Huang S."/>
            <person name="Yan J."/>
        </authorList>
    </citation>
    <scope>NUCLEOTIDE SEQUENCE [LARGE SCALE GENOMIC DNA]</scope>
    <source>
        <strain evidence="1">Ta-2019</strain>
    </source>
</reference>
<dbReference type="EMBL" id="JAHRHJ020000002">
    <property type="protein sequence ID" value="KAH9324661.1"/>
    <property type="molecule type" value="Genomic_DNA"/>
</dbReference>
<accession>A0AA38GK82</accession>
<sequence length="53" mass="6000">MKVCLPVVARVSVGLQKTCCTGRIRGRRTETLLGKCRQEALHFMQQLQGREVN</sequence>
<dbReference type="Proteomes" id="UP000824469">
    <property type="component" value="Unassembled WGS sequence"/>
</dbReference>
<comment type="caution">
    <text evidence="1">The sequence shown here is derived from an EMBL/GenBank/DDBJ whole genome shotgun (WGS) entry which is preliminary data.</text>
</comment>
<protein>
    <submittedName>
        <fullName evidence="1">Uncharacterized protein</fullName>
    </submittedName>
</protein>
<dbReference type="AlphaFoldDB" id="A0AA38GK82"/>
<evidence type="ECO:0000313" key="2">
    <source>
        <dbReference type="Proteomes" id="UP000824469"/>
    </source>
</evidence>
<organism evidence="1 2">
    <name type="scientific">Taxus chinensis</name>
    <name type="common">Chinese yew</name>
    <name type="synonym">Taxus wallichiana var. chinensis</name>
    <dbReference type="NCBI Taxonomy" id="29808"/>
    <lineage>
        <taxon>Eukaryota</taxon>
        <taxon>Viridiplantae</taxon>
        <taxon>Streptophyta</taxon>
        <taxon>Embryophyta</taxon>
        <taxon>Tracheophyta</taxon>
        <taxon>Spermatophyta</taxon>
        <taxon>Pinopsida</taxon>
        <taxon>Pinidae</taxon>
        <taxon>Conifers II</taxon>
        <taxon>Cupressales</taxon>
        <taxon>Taxaceae</taxon>
        <taxon>Taxus</taxon>
    </lineage>
</organism>
<gene>
    <name evidence="1" type="ORF">KI387_004839</name>
</gene>
<proteinExistence type="predicted"/>
<keyword evidence="2" id="KW-1185">Reference proteome</keyword>
<evidence type="ECO:0000313" key="1">
    <source>
        <dbReference type="EMBL" id="KAH9324661.1"/>
    </source>
</evidence>
<feature type="non-terminal residue" evidence="1">
    <location>
        <position position="53"/>
    </location>
</feature>